<evidence type="ECO:0000313" key="2">
    <source>
        <dbReference type="Proteomes" id="UP000273643"/>
    </source>
</evidence>
<dbReference type="RefSeq" id="WP_246004441.1">
    <property type="nucleotide sequence ID" value="NZ_RJUK01000002.1"/>
</dbReference>
<name>A0A3N1NSR4_9GAMM</name>
<dbReference type="AlphaFoldDB" id="A0A3N1NSR4"/>
<evidence type="ECO:0000313" key="1">
    <source>
        <dbReference type="EMBL" id="ROQ18461.1"/>
    </source>
</evidence>
<dbReference type="EMBL" id="RJUK01000002">
    <property type="protein sequence ID" value="ROQ18461.1"/>
    <property type="molecule type" value="Genomic_DNA"/>
</dbReference>
<comment type="caution">
    <text evidence="1">The sequence shown here is derived from an EMBL/GenBank/DDBJ whole genome shotgun (WGS) entry which is preliminary data.</text>
</comment>
<sequence>MLILLSACDSTPPVNHDKPSSSIEFAADAVQQGGVNAQDYLHAGEAYNREAPIPSQCYTKTDGRHNPCYTCHQTYGDRRPNQMHDGFLQGSYAFSEFGERNHWQNLFKDRRPYIEQVSDEAIIEYVHQDNYTDLIQWMRSDQWSGEEAIIEDLHRGADAFDEHGLAKDGSRWVAFNYKPLPSTFWPTNGSTDDVMIRLPAAFSEIDGQFSRDVYFANLSLLEMAVTGTQELDTPPLNEAALDIDLDGDGVLSVASHRIRHRPFYLGDASEVPLTHMLYPEGTAFLHTVRYLGVDDSGRIYNAPRMKEVRYMVKDRFRPAASLTSSYYMEAKEKHFGNLPGVADHADRGMDNKFGWRLWGFIEDAQGTLRKQHHEEQFFCMGCHKSVGTSIDHTFAFPRKVAGADGWGYIDLTTQQDTPSLGEYEGEFLQYLERVGGGDEFRQNEEMLERWFHPDGRVNREKVTSVRNLYELITPSRERALALNKAYRAIVEEQSYIFGRDATIKPATNVFQSVDPSTPPLEPEHRHQWDIRLAWPDTSTEDYWSWQE</sequence>
<dbReference type="Proteomes" id="UP000273643">
    <property type="component" value="Unassembled WGS sequence"/>
</dbReference>
<keyword evidence="2" id="KW-1185">Reference proteome</keyword>
<reference evidence="1 2" key="1">
    <citation type="submission" date="2018-11" db="EMBL/GenBank/DDBJ databases">
        <title>Genomic Encyclopedia of Type Strains, Phase IV (KMG-IV): sequencing the most valuable type-strain genomes for metagenomic binning, comparative biology and taxonomic classification.</title>
        <authorList>
            <person name="Goeker M."/>
        </authorList>
    </citation>
    <scope>NUCLEOTIDE SEQUENCE [LARGE SCALE GENOMIC DNA]</scope>
    <source>
        <strain evidence="1 2">DSM 16974</strain>
    </source>
</reference>
<accession>A0A3N1NSR4</accession>
<gene>
    <name evidence="1" type="ORF">EDC38_2688</name>
</gene>
<organism evidence="1 2">
    <name type="scientific">Marinimicrobium koreense</name>
    <dbReference type="NCBI Taxonomy" id="306545"/>
    <lineage>
        <taxon>Bacteria</taxon>
        <taxon>Pseudomonadati</taxon>
        <taxon>Pseudomonadota</taxon>
        <taxon>Gammaproteobacteria</taxon>
        <taxon>Cellvibrionales</taxon>
        <taxon>Cellvibrionaceae</taxon>
        <taxon>Marinimicrobium</taxon>
    </lineage>
</organism>
<protein>
    <submittedName>
        <fullName evidence="1">Uncharacterized protein</fullName>
    </submittedName>
</protein>
<proteinExistence type="predicted"/>